<dbReference type="GO" id="GO:0046677">
    <property type="term" value="P:response to antibiotic"/>
    <property type="evidence" value="ECO:0007669"/>
    <property type="project" value="UniProtKB-KW"/>
</dbReference>
<evidence type="ECO:0000313" key="13">
    <source>
        <dbReference type="Proteomes" id="UP000075806"/>
    </source>
</evidence>
<dbReference type="EC" id="2.3.1.28" evidence="4 10"/>
<protein>
    <recommendedName>
        <fullName evidence="5 10">Chloramphenicol acetyltransferase</fullName>
        <ecNumber evidence="4 10">2.3.1.28</ecNumber>
    </recommendedName>
</protein>
<dbReference type="AlphaFoldDB" id="A0A162EP35"/>
<evidence type="ECO:0000256" key="11">
    <source>
        <dbReference type="RuleBase" id="RU004156"/>
    </source>
</evidence>
<dbReference type="NCBIfam" id="NF000491">
    <property type="entry name" value="chloram_CatA"/>
    <property type="match status" value="1"/>
</dbReference>
<feature type="active site" description="Proton acceptor" evidence="9">
    <location>
        <position position="190"/>
    </location>
</feature>
<dbReference type="PANTHER" id="PTHR38474">
    <property type="entry name" value="SLR0299 PROTEIN"/>
    <property type="match status" value="1"/>
</dbReference>
<dbReference type="Pfam" id="PF00302">
    <property type="entry name" value="CAT"/>
    <property type="match status" value="1"/>
</dbReference>
<dbReference type="Proteomes" id="UP000075806">
    <property type="component" value="Unassembled WGS sequence"/>
</dbReference>
<sequence>MNFNKIDIHNWDRKEIFNHYLNQQTSFSITSEINISTLYRTLNHNGYKFYPALIFIITKVVNSNTVFRTSFNHKGDLGYWDQLVPLYTIFDQKSETFSAITTDIDNGDFKNFHKMYLSDVDEFTGTGLLFPKKPIPENTVSISMIPWTSFTAFNLMIESNKNHLLPIITAGKFVHKDGSILLPISLQVHHAVCDGYHASRFFESVQQLANAPIDWL</sequence>
<evidence type="ECO:0000256" key="10">
    <source>
        <dbReference type="RuleBase" id="RU000503"/>
    </source>
</evidence>
<reference evidence="12" key="1">
    <citation type="submission" date="2016-02" db="EMBL/GenBank/DDBJ databases">
        <title>Genome sequence of Bacillus trypoxylicola KCTC 13244(T).</title>
        <authorList>
            <person name="Jeong H."/>
            <person name="Park S.-H."/>
            <person name="Choi S.-K."/>
        </authorList>
    </citation>
    <scope>NUCLEOTIDE SEQUENCE [LARGE SCALE GENOMIC DNA]</scope>
    <source>
        <strain evidence="12">KCTC 13244</strain>
    </source>
</reference>
<evidence type="ECO:0000256" key="4">
    <source>
        <dbReference type="ARBA" id="ARBA00013235"/>
    </source>
</evidence>
<evidence type="ECO:0000313" key="12">
    <source>
        <dbReference type="EMBL" id="KYG33386.1"/>
    </source>
</evidence>
<evidence type="ECO:0000256" key="7">
    <source>
        <dbReference type="ARBA" id="ARBA00023251"/>
    </source>
</evidence>
<evidence type="ECO:0000256" key="1">
    <source>
        <dbReference type="ARBA" id="ARBA00002150"/>
    </source>
</evidence>
<comment type="catalytic activity">
    <reaction evidence="10">
        <text>chloramphenicol + acetyl-CoA = chloramphenicol 3-acetate + CoA</text>
        <dbReference type="Rhea" id="RHEA:18421"/>
        <dbReference type="ChEBI" id="CHEBI:16730"/>
        <dbReference type="ChEBI" id="CHEBI:17698"/>
        <dbReference type="ChEBI" id="CHEBI:57287"/>
        <dbReference type="ChEBI" id="CHEBI:57288"/>
        <dbReference type="EC" id="2.3.1.28"/>
    </reaction>
</comment>
<evidence type="ECO:0000256" key="6">
    <source>
        <dbReference type="ARBA" id="ARBA00022679"/>
    </source>
</evidence>
<keyword evidence="8 10" id="KW-0012">Acyltransferase</keyword>
<accession>A0A162EP35</accession>
<dbReference type="InterPro" id="IPR018372">
    <property type="entry name" value="Chloramphenicol_AcTrfase_AS"/>
</dbReference>
<comment type="subunit">
    <text evidence="3">Homotrimer.</text>
</comment>
<dbReference type="InterPro" id="IPR023213">
    <property type="entry name" value="CAT-like_dom_sf"/>
</dbReference>
<dbReference type="GO" id="GO:0008811">
    <property type="term" value="F:chloramphenicol O-acetyltransferase activity"/>
    <property type="evidence" value="ECO:0007669"/>
    <property type="project" value="UniProtKB-EC"/>
</dbReference>
<dbReference type="SMART" id="SM01059">
    <property type="entry name" value="CAT"/>
    <property type="match status" value="1"/>
</dbReference>
<evidence type="ECO:0000256" key="8">
    <source>
        <dbReference type="ARBA" id="ARBA00023315"/>
    </source>
</evidence>
<evidence type="ECO:0000256" key="9">
    <source>
        <dbReference type="PIRSR" id="PIRSR000440-1"/>
    </source>
</evidence>
<evidence type="ECO:0000256" key="2">
    <source>
        <dbReference type="ARBA" id="ARBA00010571"/>
    </source>
</evidence>
<dbReference type="PROSITE" id="PS00100">
    <property type="entry name" value="CAT"/>
    <property type="match status" value="1"/>
</dbReference>
<organism evidence="12 13">
    <name type="scientific">Alkalihalobacillus trypoxylicola</name>
    <dbReference type="NCBI Taxonomy" id="519424"/>
    <lineage>
        <taxon>Bacteria</taxon>
        <taxon>Bacillati</taxon>
        <taxon>Bacillota</taxon>
        <taxon>Bacilli</taxon>
        <taxon>Bacillales</taxon>
        <taxon>Bacillaceae</taxon>
        <taxon>Alkalihalobacillus</taxon>
    </lineage>
</organism>
<comment type="similarity">
    <text evidence="2 11">Belongs to the chloramphenicol acetyltransferase family.</text>
</comment>
<keyword evidence="7 10" id="KW-0046">Antibiotic resistance</keyword>
<proteinExistence type="inferred from homology"/>
<dbReference type="Gene3D" id="3.30.559.10">
    <property type="entry name" value="Chloramphenicol acetyltransferase-like domain"/>
    <property type="match status" value="1"/>
</dbReference>
<keyword evidence="6 10" id="KW-0808">Transferase</keyword>
<keyword evidence="13" id="KW-1185">Reference proteome</keyword>
<dbReference type="OrthoDB" id="9801766at2"/>
<comment type="function">
    <text evidence="1 10">This enzyme is an effector of chloramphenicol resistance in bacteria.</text>
</comment>
<dbReference type="EMBL" id="LTAO01000007">
    <property type="protein sequence ID" value="KYG33386.1"/>
    <property type="molecule type" value="Genomic_DNA"/>
</dbReference>
<evidence type="ECO:0000256" key="5">
    <source>
        <dbReference type="ARBA" id="ARBA00020291"/>
    </source>
</evidence>
<evidence type="ECO:0000256" key="3">
    <source>
        <dbReference type="ARBA" id="ARBA00011233"/>
    </source>
</evidence>
<dbReference type="InterPro" id="IPR001707">
    <property type="entry name" value="Cmp_AcTrfase"/>
</dbReference>
<dbReference type="SUPFAM" id="SSF52777">
    <property type="entry name" value="CoA-dependent acyltransferases"/>
    <property type="match status" value="1"/>
</dbReference>
<name>A0A162EP35_9BACI</name>
<dbReference type="PIRSF" id="PIRSF000440">
    <property type="entry name" value="CAT"/>
    <property type="match status" value="1"/>
</dbReference>
<dbReference type="PANTHER" id="PTHR38474:SF2">
    <property type="entry name" value="CHLORAMPHENICOL ACETYLTRANSFERASE"/>
    <property type="match status" value="1"/>
</dbReference>
<dbReference type="RefSeq" id="WP_061947925.1">
    <property type="nucleotide sequence ID" value="NZ_LTAO01000007.1"/>
</dbReference>
<comment type="caution">
    <text evidence="12">The sequence shown here is derived from an EMBL/GenBank/DDBJ whole genome shotgun (WGS) entry which is preliminary data.</text>
</comment>
<gene>
    <name evidence="12" type="ORF">AZF04_16870</name>
</gene>